<dbReference type="GO" id="GO:0005886">
    <property type="term" value="C:plasma membrane"/>
    <property type="evidence" value="ECO:0007669"/>
    <property type="project" value="TreeGrafter"/>
</dbReference>
<dbReference type="InterPro" id="IPR027705">
    <property type="entry name" value="Flotillin_fam"/>
</dbReference>
<organism evidence="2">
    <name type="scientific">hydrothermal vent metagenome</name>
    <dbReference type="NCBI Taxonomy" id="652676"/>
    <lineage>
        <taxon>unclassified sequences</taxon>
        <taxon>metagenomes</taxon>
        <taxon>ecological metagenomes</taxon>
    </lineage>
</organism>
<proteinExistence type="predicted"/>
<reference evidence="2" key="1">
    <citation type="submission" date="2018-06" db="EMBL/GenBank/DDBJ databases">
        <authorList>
            <person name="Zhirakovskaya E."/>
        </authorList>
    </citation>
    <scope>NUCLEOTIDE SEQUENCE</scope>
</reference>
<dbReference type="AlphaFoldDB" id="A0A3B1DSE0"/>
<dbReference type="EMBL" id="UOGK01000193">
    <property type="protein sequence ID" value="VAX39064.1"/>
    <property type="molecule type" value="Genomic_DNA"/>
</dbReference>
<dbReference type="Pfam" id="PF15975">
    <property type="entry name" value="Flot"/>
    <property type="match status" value="1"/>
</dbReference>
<evidence type="ECO:0000313" key="2">
    <source>
        <dbReference type="EMBL" id="VAX39064.1"/>
    </source>
</evidence>
<dbReference type="PANTHER" id="PTHR13806:SF31">
    <property type="entry name" value="FLOTILLIN-LIKE PROTEIN 1-RELATED"/>
    <property type="match status" value="1"/>
</dbReference>
<gene>
    <name evidence="2" type="ORF">MNBD_PLANCTO03-1807</name>
</gene>
<sequence length="274" mass="29069">MKAVYEAEAVKGEVMSTRDLEIATAERDAETIAASKRAEQEQRIQVAAAEALAVDGENTSNAEIAESNAKLAEIRAQANQRADVARAQAQEAIMIAEREQELAALSKTELAPQEIEKQRIEIAAEAEAEKLRREARGEADAILAKYLAEAEGLQKVLEAKAEGYRKLMAACAENPQVAPTLLLIEKLPELVAEQVKAVQNLKIDKVTVWDSGRGSMADGKGTTRGATADFLSGLIGTLPPVHELAKQAGIELPGALGKVVADGQATPAAPPSSE</sequence>
<dbReference type="InterPro" id="IPR031905">
    <property type="entry name" value="Flotillin_C"/>
</dbReference>
<name>A0A3B1DSE0_9ZZZZ</name>
<feature type="domain" description="Flotillin C-terminal" evidence="1">
    <location>
        <begin position="127"/>
        <end position="250"/>
    </location>
</feature>
<accession>A0A3B1DSE0</accession>
<evidence type="ECO:0000259" key="1">
    <source>
        <dbReference type="Pfam" id="PF15975"/>
    </source>
</evidence>
<dbReference type="PANTHER" id="PTHR13806">
    <property type="entry name" value="FLOTILLIN-RELATED"/>
    <property type="match status" value="1"/>
</dbReference>
<protein>
    <submittedName>
        <fullName evidence="2">Inner membrane protein YqiK</fullName>
    </submittedName>
</protein>